<gene>
    <name evidence="1" type="ORF">SOJ16_002089</name>
</gene>
<protein>
    <submittedName>
        <fullName evidence="1">Uncharacterized protein</fullName>
    </submittedName>
</protein>
<keyword evidence="2" id="KW-1185">Reference proteome</keyword>
<sequence>MRRTNTTLLAVVDELLTKSFPSRFVDGKEYFVIPRTYWGKLGLTPRQIDRIFEKLRKFGVIDTIVKQHEGKPTLHVHIVSQSLGVVERLCAGKNKKGENQKTHGFHQKTYWKDKPENQQSHGFHRNYRCKTMQKPVNPRFSPKPRPNINISSIERENKERYTHSQEKPKILELREKLIRVGLPEGAIKYVLRKAQTDKWLFKNLVCLVDSKYFLEDVRDRLAIVLALVRNPHCYNYLGLKAAGEEKKKANTPHQQTVTKPAKVQLQLTKEQLEQLANIRGILEKTQTKEETINFVLKKAVLNIQYLGKLIEFTKTNYFAQRVRDKTAFMIAFLDCPDRFEMPVEKGKEGLGVHKRSSYRGKKHEKVLHEERPAETYTAMEMLYKEYLKNSKEDIQQVLNELGIPSSGTTAERTCDYVDDEEDVFVFLGIPKPKSA</sequence>
<organism evidence="1 2">
    <name type="scientific">Anaerocellum danielii</name>
    <dbReference type="NCBI Taxonomy" id="1387557"/>
    <lineage>
        <taxon>Bacteria</taxon>
        <taxon>Bacillati</taxon>
        <taxon>Bacillota</taxon>
        <taxon>Bacillota incertae sedis</taxon>
        <taxon>Caldicellulosiruptorales</taxon>
        <taxon>Caldicellulosiruptoraceae</taxon>
        <taxon>Anaerocellum</taxon>
    </lineage>
</organism>
<evidence type="ECO:0000313" key="1">
    <source>
        <dbReference type="EMBL" id="WPX08222.1"/>
    </source>
</evidence>
<dbReference type="RefSeq" id="WP_045175511.1">
    <property type="nucleotide sequence ID" value="NZ_CP139957.1"/>
</dbReference>
<reference evidence="1 2" key="1">
    <citation type="submission" date="2023-12" db="EMBL/GenBank/DDBJ databases">
        <authorList>
            <person name="Manesh M.J.H."/>
            <person name="Bing R.G."/>
            <person name="Willard D.J."/>
            <person name="Kelly R.M."/>
        </authorList>
    </citation>
    <scope>NUCLEOTIDE SEQUENCE [LARGE SCALE GENOMIC DNA]</scope>
    <source>
        <strain evidence="1 2">DSM 8977</strain>
    </source>
</reference>
<proteinExistence type="predicted"/>
<evidence type="ECO:0000313" key="2">
    <source>
        <dbReference type="Proteomes" id="UP001322744"/>
    </source>
</evidence>
<dbReference type="EMBL" id="CP139957">
    <property type="protein sequence ID" value="WPX08222.1"/>
    <property type="molecule type" value="Genomic_DNA"/>
</dbReference>
<accession>A0ABZ0TZD3</accession>
<dbReference type="Proteomes" id="UP001322744">
    <property type="component" value="Chromosome"/>
</dbReference>
<name>A0ABZ0TZD3_9FIRM</name>